<dbReference type="PANTHER" id="PTHR36932">
    <property type="entry name" value="CAPSULAR POLYSACCHARIDE BIOSYNTHESIS PROTEIN"/>
    <property type="match status" value="1"/>
</dbReference>
<name>A0A2A4XAX4_9GAMM</name>
<evidence type="ECO:0008006" key="3">
    <source>
        <dbReference type="Google" id="ProtNLM"/>
    </source>
</evidence>
<sequence>MNPSSESIPKPLLATGQGQTLYPLLQQLNESQWWSADKLVTAQLQQFKKLIVYATSHSKFYRQHLAGIDVTSLDLESLHNIPILTRAQLQRNNEIIDCDPLPEAHGRVTESMTSGSTGFPVKFRTTALTSTVWNAINMREQLWHDREFDKVSASIRWRGDAIGLPPNGVEFEDWGLPASLFRKSGRGYFLNSSADIPAQISWLQKLQPSYLMTHPSNLRALMAQLRSDETTLQGLLEVRTVGESINDELQVDVAEQFNAKLVDLYSSEELGYMAIQCPVQTHYHVQSESVLLEVLREDGSACERNEPGRIVVTSLRNYATPLIRYEIGDYGELAEPCSCGRGLPVLKTIHGRVRNMLRHPDGSTRWPNFGFREFMQVAPLRQFQIVQHSLDEIELKVVVDQRLTEEQEARIKDILKENLGHPFAVKLSYHAALPRSASGKFEDFVSMLSN</sequence>
<comment type="caution">
    <text evidence="1">The sequence shown here is derived from an EMBL/GenBank/DDBJ whole genome shotgun (WGS) entry which is preliminary data.</text>
</comment>
<dbReference type="Proteomes" id="UP000218767">
    <property type="component" value="Unassembled WGS sequence"/>
</dbReference>
<proteinExistence type="predicted"/>
<accession>A0A2A4XAX4</accession>
<dbReference type="AlphaFoldDB" id="A0A2A4XAX4"/>
<dbReference type="InterPro" id="IPR042099">
    <property type="entry name" value="ANL_N_sf"/>
</dbReference>
<dbReference type="SUPFAM" id="SSF56801">
    <property type="entry name" value="Acetyl-CoA synthetase-like"/>
    <property type="match status" value="1"/>
</dbReference>
<organism evidence="1 2">
    <name type="scientific">SAR86 cluster bacterium</name>
    <dbReference type="NCBI Taxonomy" id="2030880"/>
    <lineage>
        <taxon>Bacteria</taxon>
        <taxon>Pseudomonadati</taxon>
        <taxon>Pseudomonadota</taxon>
        <taxon>Gammaproteobacteria</taxon>
        <taxon>SAR86 cluster</taxon>
    </lineage>
</organism>
<dbReference type="PANTHER" id="PTHR36932:SF1">
    <property type="entry name" value="CAPSULAR POLYSACCHARIDE BIOSYNTHESIS PROTEIN"/>
    <property type="match status" value="1"/>
</dbReference>
<dbReference type="InterPro" id="IPR053158">
    <property type="entry name" value="CapK_Type1_Caps_Biosynth"/>
</dbReference>
<reference evidence="2" key="1">
    <citation type="submission" date="2017-08" db="EMBL/GenBank/DDBJ databases">
        <title>A dynamic microbial community with high functional redundancy inhabits the cold, oxic subseafloor aquifer.</title>
        <authorList>
            <person name="Tully B.J."/>
            <person name="Wheat C.G."/>
            <person name="Glazer B.T."/>
            <person name="Huber J.A."/>
        </authorList>
    </citation>
    <scope>NUCLEOTIDE SEQUENCE [LARGE SCALE GENOMIC DNA]</scope>
</reference>
<dbReference type="EMBL" id="NVUL01000014">
    <property type="protein sequence ID" value="PCI79788.1"/>
    <property type="molecule type" value="Genomic_DNA"/>
</dbReference>
<evidence type="ECO:0000313" key="2">
    <source>
        <dbReference type="Proteomes" id="UP000218767"/>
    </source>
</evidence>
<evidence type="ECO:0000313" key="1">
    <source>
        <dbReference type="EMBL" id="PCI79788.1"/>
    </source>
</evidence>
<dbReference type="Gene3D" id="3.40.50.12780">
    <property type="entry name" value="N-terminal domain of ligase-like"/>
    <property type="match status" value="1"/>
</dbReference>
<gene>
    <name evidence="1" type="ORF">COB20_04180</name>
</gene>
<protein>
    <recommendedName>
        <fullName evidence="3">AMP-dependent synthetase/ligase domain-containing protein</fullName>
    </recommendedName>
</protein>